<comment type="caution">
    <text evidence="3">The sequence shown here is derived from an EMBL/GenBank/DDBJ whole genome shotgun (WGS) entry which is preliminary data.</text>
</comment>
<evidence type="ECO:0000256" key="2">
    <source>
        <dbReference type="SAM" id="SignalP"/>
    </source>
</evidence>
<feature type="signal peptide" evidence="2">
    <location>
        <begin position="1"/>
        <end position="39"/>
    </location>
</feature>
<feature type="chain" id="PRO_5040436496" evidence="2">
    <location>
        <begin position="40"/>
        <end position="400"/>
    </location>
</feature>
<organism evidence="3 4">
    <name type="scientific">Seminavis robusta</name>
    <dbReference type="NCBI Taxonomy" id="568900"/>
    <lineage>
        <taxon>Eukaryota</taxon>
        <taxon>Sar</taxon>
        <taxon>Stramenopiles</taxon>
        <taxon>Ochrophyta</taxon>
        <taxon>Bacillariophyta</taxon>
        <taxon>Bacillariophyceae</taxon>
        <taxon>Bacillariophycidae</taxon>
        <taxon>Naviculales</taxon>
        <taxon>Naviculaceae</taxon>
        <taxon>Seminavis</taxon>
    </lineage>
</organism>
<feature type="region of interest" description="Disordered" evidence="1">
    <location>
        <begin position="303"/>
        <end position="322"/>
    </location>
</feature>
<dbReference type="EMBL" id="CAICTM010002411">
    <property type="protein sequence ID" value="CAB9529149.1"/>
    <property type="molecule type" value="Genomic_DNA"/>
</dbReference>
<evidence type="ECO:0000313" key="4">
    <source>
        <dbReference type="Proteomes" id="UP001153069"/>
    </source>
</evidence>
<dbReference type="Proteomes" id="UP001153069">
    <property type="component" value="Unassembled WGS sequence"/>
</dbReference>
<sequence>MPIKRKKKRRTMRSSRGLLLVPVGFCALFLLERAHGAAAAAVAEDVISHPHENGSIGHVESDDDEHAHETSTVELEEDDRSWLDVFGEVSKEYLTTQMIPPTDASCVWDWRVARCEPFCQCAFLPSWGDYHLGRSCRYRPNSNSPEECNLSSQLTFDHLRLEYSLEEQQQQQDDATMTKQGNNSDTPALKQLLFQTVKAIQTIRDYLQKWTLKIKQNTQHHYEHLQEQTCADLATFIMEESDASTNNSSSSNTCVPPADLSWKQALLCQGWEAVCEQQDTATSRQFPWQIPQSWKELWDKIKPKDEAEEEESNDIPQEFSSLLPNWSTASDWSAGIAMPKPQPQKPRRKPRIGKTILSNTADREGFAGISNTNSMQAPPVGGTSAAEESEDEMQMDSTAH</sequence>
<keyword evidence="4" id="KW-1185">Reference proteome</keyword>
<reference evidence="3" key="1">
    <citation type="submission" date="2020-06" db="EMBL/GenBank/DDBJ databases">
        <authorList>
            <consortium name="Plant Systems Biology data submission"/>
        </authorList>
    </citation>
    <scope>NUCLEOTIDE SEQUENCE</scope>
    <source>
        <strain evidence="3">D6</strain>
    </source>
</reference>
<keyword evidence="2" id="KW-0732">Signal</keyword>
<evidence type="ECO:0000313" key="3">
    <source>
        <dbReference type="EMBL" id="CAB9529149.1"/>
    </source>
</evidence>
<gene>
    <name evidence="3" type="ORF">SEMRO_2413_G326760.1</name>
</gene>
<evidence type="ECO:0000256" key="1">
    <source>
        <dbReference type="SAM" id="MobiDB-lite"/>
    </source>
</evidence>
<name>A0A9N8F090_9STRA</name>
<feature type="region of interest" description="Disordered" evidence="1">
    <location>
        <begin position="51"/>
        <end position="74"/>
    </location>
</feature>
<proteinExistence type="predicted"/>
<accession>A0A9N8F090</accession>
<feature type="region of interest" description="Disordered" evidence="1">
    <location>
        <begin position="331"/>
        <end position="400"/>
    </location>
</feature>
<dbReference type="OrthoDB" id="190846at2759"/>
<protein>
    <submittedName>
        <fullName evidence="3">Uncharacterized protein</fullName>
    </submittedName>
</protein>
<dbReference type="AlphaFoldDB" id="A0A9N8F090"/>